<dbReference type="Gene3D" id="3.90.550.10">
    <property type="entry name" value="Spore Coat Polysaccharide Biosynthesis Protein SpsA, Chain A"/>
    <property type="match status" value="1"/>
</dbReference>
<protein>
    <recommendedName>
        <fullName evidence="1">Glycosyltransferase 2-like domain-containing protein</fullName>
    </recommendedName>
</protein>
<dbReference type="PANTHER" id="PTHR22916">
    <property type="entry name" value="GLYCOSYLTRANSFERASE"/>
    <property type="match status" value="1"/>
</dbReference>
<dbReference type="GO" id="GO:0016758">
    <property type="term" value="F:hexosyltransferase activity"/>
    <property type="evidence" value="ECO:0007669"/>
    <property type="project" value="UniProtKB-ARBA"/>
</dbReference>
<dbReference type="EMBL" id="AZHW01001015">
    <property type="protein sequence ID" value="ETW94739.1"/>
    <property type="molecule type" value="Genomic_DNA"/>
</dbReference>
<comment type="caution">
    <text evidence="2">The sequence shown here is derived from an EMBL/GenBank/DDBJ whole genome shotgun (WGS) entry which is preliminary data.</text>
</comment>
<dbReference type="InterPro" id="IPR001173">
    <property type="entry name" value="Glyco_trans_2-like"/>
</dbReference>
<reference evidence="2 3" key="1">
    <citation type="journal article" date="2014" name="Nature">
        <title>An environmental bacterial taxon with a large and distinct metabolic repertoire.</title>
        <authorList>
            <person name="Wilson M.C."/>
            <person name="Mori T."/>
            <person name="Ruckert C."/>
            <person name="Uria A.R."/>
            <person name="Helf M.J."/>
            <person name="Takada K."/>
            <person name="Gernert C."/>
            <person name="Steffens U.A."/>
            <person name="Heycke N."/>
            <person name="Schmitt S."/>
            <person name="Rinke C."/>
            <person name="Helfrich E.J."/>
            <person name="Brachmann A.O."/>
            <person name="Gurgui C."/>
            <person name="Wakimoto T."/>
            <person name="Kracht M."/>
            <person name="Crusemann M."/>
            <person name="Hentschel U."/>
            <person name="Abe I."/>
            <person name="Matsunaga S."/>
            <person name="Kalinowski J."/>
            <person name="Takeyama H."/>
            <person name="Piel J."/>
        </authorList>
    </citation>
    <scope>NUCLEOTIDE SEQUENCE [LARGE SCALE GENOMIC DNA]</scope>
    <source>
        <strain evidence="3">TSY1</strain>
    </source>
</reference>
<dbReference type="AlphaFoldDB" id="W4LA01"/>
<dbReference type="Proteomes" id="UP000019141">
    <property type="component" value="Unassembled WGS sequence"/>
</dbReference>
<dbReference type="HOGENOM" id="CLU_1208346_0_0_7"/>
<name>W4LA01_ENTF1</name>
<dbReference type="Pfam" id="PF00535">
    <property type="entry name" value="Glycos_transf_2"/>
    <property type="match status" value="1"/>
</dbReference>
<keyword evidence="3" id="KW-1185">Reference proteome</keyword>
<sequence>MLAQYADRILVVRQPNNQGVSAARNAGLEIATGDLVAFLDADDLWLPEKLACQVQRFMDDPDVGLVHCGYATIDAHQDVLDEHTNGLEGWVVKEMLYLRRPAILGGGSAAMVSRVAIETVGGFDPALQLSADWDFYFRVASQYRVGFVPEVLLHYRWHDANMSHNVDAMEREMLYAYAKAFDSPTSHVSPLRRRAYGNLHAMLAGSFFAHKKYWAFVAHTLKCLILTPERFGHFLGYPIRLLRRHMFNT</sequence>
<proteinExistence type="predicted"/>
<evidence type="ECO:0000259" key="1">
    <source>
        <dbReference type="Pfam" id="PF00535"/>
    </source>
</evidence>
<gene>
    <name evidence="2" type="ORF">ETSY1_33575</name>
</gene>
<organism evidence="2 3">
    <name type="scientific">Entotheonella factor</name>
    <dbReference type="NCBI Taxonomy" id="1429438"/>
    <lineage>
        <taxon>Bacteria</taxon>
        <taxon>Pseudomonadati</taxon>
        <taxon>Nitrospinota/Tectimicrobiota group</taxon>
        <taxon>Candidatus Tectimicrobiota</taxon>
        <taxon>Candidatus Entotheonellia</taxon>
        <taxon>Candidatus Entotheonellales</taxon>
        <taxon>Candidatus Entotheonellaceae</taxon>
        <taxon>Candidatus Entotheonella</taxon>
    </lineage>
</organism>
<dbReference type="PANTHER" id="PTHR22916:SF3">
    <property type="entry name" value="UDP-GLCNAC:BETAGAL BETA-1,3-N-ACETYLGLUCOSAMINYLTRANSFERASE-LIKE PROTEIN 1"/>
    <property type="match status" value="1"/>
</dbReference>
<dbReference type="InterPro" id="IPR029044">
    <property type="entry name" value="Nucleotide-diphossugar_trans"/>
</dbReference>
<evidence type="ECO:0000313" key="3">
    <source>
        <dbReference type="Proteomes" id="UP000019141"/>
    </source>
</evidence>
<dbReference type="SUPFAM" id="SSF53448">
    <property type="entry name" value="Nucleotide-diphospho-sugar transferases"/>
    <property type="match status" value="1"/>
</dbReference>
<feature type="domain" description="Glycosyltransferase 2-like" evidence="1">
    <location>
        <begin position="2"/>
        <end position="119"/>
    </location>
</feature>
<evidence type="ECO:0000313" key="2">
    <source>
        <dbReference type="EMBL" id="ETW94739.1"/>
    </source>
</evidence>
<accession>W4LA01</accession>